<dbReference type="Proteomes" id="UP000648187">
    <property type="component" value="Unassembled WGS sequence"/>
</dbReference>
<organism evidence="2 3">
    <name type="scientific">Spodoptera exigua</name>
    <name type="common">Beet armyworm</name>
    <name type="synonym">Noctua fulgens</name>
    <dbReference type="NCBI Taxonomy" id="7107"/>
    <lineage>
        <taxon>Eukaryota</taxon>
        <taxon>Metazoa</taxon>
        <taxon>Ecdysozoa</taxon>
        <taxon>Arthropoda</taxon>
        <taxon>Hexapoda</taxon>
        <taxon>Insecta</taxon>
        <taxon>Pterygota</taxon>
        <taxon>Neoptera</taxon>
        <taxon>Endopterygota</taxon>
        <taxon>Lepidoptera</taxon>
        <taxon>Glossata</taxon>
        <taxon>Ditrysia</taxon>
        <taxon>Noctuoidea</taxon>
        <taxon>Noctuidae</taxon>
        <taxon>Amphipyrinae</taxon>
        <taxon>Spodoptera</taxon>
    </lineage>
</organism>
<comment type="caution">
    <text evidence="2">The sequence shown here is derived from an EMBL/GenBank/DDBJ whole genome shotgun (WGS) entry which is preliminary data.</text>
</comment>
<protein>
    <recommendedName>
        <fullName evidence="4">EGF-like domain-containing protein</fullName>
    </recommendedName>
</protein>
<evidence type="ECO:0008006" key="4">
    <source>
        <dbReference type="Google" id="ProtNLM"/>
    </source>
</evidence>
<dbReference type="AlphaFoldDB" id="A0A835GIL1"/>
<keyword evidence="3" id="KW-1185">Reference proteome</keyword>
<name>A0A835GIL1_SPOEX</name>
<evidence type="ECO:0000313" key="3">
    <source>
        <dbReference type="Proteomes" id="UP000648187"/>
    </source>
</evidence>
<reference evidence="2" key="1">
    <citation type="submission" date="2020-08" db="EMBL/GenBank/DDBJ databases">
        <title>Spodoptera exigua strain:BAW_Kor-Di-RS1 Genome sequencing and assembly.</title>
        <authorList>
            <person name="Kim J."/>
            <person name="Nam H.Y."/>
            <person name="Kwon M."/>
            <person name="Choi J.H."/>
            <person name="Cho S.R."/>
            <person name="Kim G.-H."/>
        </authorList>
    </citation>
    <scope>NUCLEOTIDE SEQUENCE</scope>
    <source>
        <strain evidence="2">BAW_Kor-Di-RS1</strain>
        <tissue evidence="2">Whole-body</tissue>
    </source>
</reference>
<sequence>MIYLVKKLATSVVVFAGRCGEGSPCEQLCREMHDGTYECGCGPGYVLHVDGYGCSELNATRATDVSDAEEDVLYQKDVSFSAELEIAPSNRISKPTISLKHIDDDKTQRLTTTLPIVYNTRSTPNYTYTGEKSKQVDGLKSLIEDGVSKIDLNIIADDTRENLLEANDAKVTTQGPSLEQKVPGATASPPWTAAVEACDCESCSNERCSCAGNPNMCKLDNGYKQENNVENIFTQDESSSIGGRDHGSGGGKTSFCDAVS</sequence>
<proteinExistence type="predicted"/>
<dbReference type="Gene3D" id="2.10.25.10">
    <property type="entry name" value="Laminin"/>
    <property type="match status" value="1"/>
</dbReference>
<evidence type="ECO:0000256" key="1">
    <source>
        <dbReference type="SAM" id="MobiDB-lite"/>
    </source>
</evidence>
<feature type="region of interest" description="Disordered" evidence="1">
    <location>
        <begin position="235"/>
        <end position="260"/>
    </location>
</feature>
<evidence type="ECO:0000313" key="2">
    <source>
        <dbReference type="EMBL" id="KAF9415773.1"/>
    </source>
</evidence>
<accession>A0A835GIL1</accession>
<dbReference type="EMBL" id="JACKWZ010000102">
    <property type="protein sequence ID" value="KAF9415773.1"/>
    <property type="molecule type" value="Genomic_DNA"/>
</dbReference>
<gene>
    <name evidence="2" type="ORF">HW555_006674</name>
</gene>
<dbReference type="SUPFAM" id="SSF57196">
    <property type="entry name" value="EGF/Laminin"/>
    <property type="match status" value="1"/>
</dbReference>